<feature type="region of interest" description="Disordered" evidence="9">
    <location>
        <begin position="492"/>
        <end position="535"/>
    </location>
</feature>
<keyword evidence="13" id="KW-1185">Reference proteome</keyword>
<dbReference type="AlphaFoldDB" id="A0A317XSD6"/>
<evidence type="ECO:0000256" key="6">
    <source>
        <dbReference type="ARBA" id="ARBA00022989"/>
    </source>
</evidence>
<dbReference type="PRINTS" id="PR00625">
    <property type="entry name" value="JDOMAIN"/>
</dbReference>
<gene>
    <name evidence="12" type="ORF">BCV70DRAFT_199573</name>
</gene>
<dbReference type="PANTHER" id="PTHR24075">
    <property type="entry name" value="SEC63 DOMAIN-CONTAINING"/>
    <property type="match status" value="1"/>
</dbReference>
<name>A0A317XSD6_9BASI</name>
<dbReference type="Gene3D" id="1.10.3380.10">
    <property type="entry name" value="Sec63 N-terminal domain-like domain"/>
    <property type="match status" value="1"/>
</dbReference>
<dbReference type="STRING" id="1882483.A0A317XSD6"/>
<comment type="subcellular location">
    <subcellularLocation>
        <location evidence="1">Endoplasmic reticulum membrane</location>
        <topology evidence="1">Multi-pass membrane protein</topology>
    </subcellularLocation>
</comment>
<dbReference type="GO" id="GO:0003723">
    <property type="term" value="F:RNA binding"/>
    <property type="evidence" value="ECO:0007669"/>
    <property type="project" value="TreeGrafter"/>
</dbReference>
<evidence type="ECO:0000256" key="3">
    <source>
        <dbReference type="ARBA" id="ARBA00022692"/>
    </source>
</evidence>
<dbReference type="InterPro" id="IPR036869">
    <property type="entry name" value="J_dom_sf"/>
</dbReference>
<keyword evidence="6 10" id="KW-1133">Transmembrane helix</keyword>
<feature type="compositionally biased region" description="Basic and acidic residues" evidence="9">
    <location>
        <begin position="492"/>
        <end position="508"/>
    </location>
</feature>
<dbReference type="InterPro" id="IPR035892">
    <property type="entry name" value="C2_domain_sf"/>
</dbReference>
<dbReference type="Gene3D" id="1.10.287.110">
    <property type="entry name" value="DnaJ domain"/>
    <property type="match status" value="1"/>
</dbReference>
<dbReference type="GO" id="GO:0006614">
    <property type="term" value="P:SRP-dependent cotranslational protein targeting to membrane"/>
    <property type="evidence" value="ECO:0007669"/>
    <property type="project" value="TreeGrafter"/>
</dbReference>
<evidence type="ECO:0000259" key="11">
    <source>
        <dbReference type="PROSITE" id="PS50076"/>
    </source>
</evidence>
<dbReference type="InterPro" id="IPR001623">
    <property type="entry name" value="DnaJ_domain"/>
</dbReference>
<dbReference type="FunFam" id="1.10.287.110:FF:000039">
    <property type="entry name" value="Protein translocation complex component (Npl1)"/>
    <property type="match status" value="1"/>
</dbReference>
<evidence type="ECO:0000256" key="2">
    <source>
        <dbReference type="ARBA" id="ARBA00022448"/>
    </source>
</evidence>
<accession>A0A317XSD6</accession>
<dbReference type="InterPro" id="IPR014756">
    <property type="entry name" value="Ig_E-set"/>
</dbReference>
<evidence type="ECO:0000256" key="4">
    <source>
        <dbReference type="ARBA" id="ARBA00022824"/>
    </source>
</evidence>
<proteinExistence type="predicted"/>
<feature type="domain" description="J" evidence="11">
    <location>
        <begin position="104"/>
        <end position="174"/>
    </location>
</feature>
<feature type="compositionally biased region" description="Acidic residues" evidence="9">
    <location>
        <begin position="627"/>
        <end position="643"/>
    </location>
</feature>
<feature type="transmembrane region" description="Helical" evidence="10">
    <location>
        <begin position="199"/>
        <end position="222"/>
    </location>
</feature>
<reference evidence="12 13" key="1">
    <citation type="journal article" date="2018" name="Mol. Biol. Evol.">
        <title>Broad Genomic Sampling Reveals a Smut Pathogenic Ancestry of the Fungal Clade Ustilaginomycotina.</title>
        <authorList>
            <person name="Kijpornyongpan T."/>
            <person name="Mondo S.J."/>
            <person name="Barry K."/>
            <person name="Sandor L."/>
            <person name="Lee J."/>
            <person name="Lipzen A."/>
            <person name="Pangilinan J."/>
            <person name="LaButti K."/>
            <person name="Hainaut M."/>
            <person name="Henrissat B."/>
            <person name="Grigoriev I.V."/>
            <person name="Spatafora J.W."/>
            <person name="Aime M.C."/>
        </authorList>
    </citation>
    <scope>NUCLEOTIDE SEQUENCE [LARGE SCALE GENOMIC DNA]</scope>
    <source>
        <strain evidence="12 13">MCA 3645</strain>
    </source>
</reference>
<dbReference type="GO" id="GO:0008320">
    <property type="term" value="F:protein transmembrane transporter activity"/>
    <property type="evidence" value="ECO:0007669"/>
    <property type="project" value="TreeGrafter"/>
</dbReference>
<evidence type="ECO:0000256" key="10">
    <source>
        <dbReference type="SAM" id="Phobius"/>
    </source>
</evidence>
<evidence type="ECO:0000256" key="1">
    <source>
        <dbReference type="ARBA" id="ARBA00004477"/>
    </source>
</evidence>
<dbReference type="CDD" id="cd06257">
    <property type="entry name" value="DnaJ"/>
    <property type="match status" value="1"/>
</dbReference>
<feature type="compositionally biased region" description="Acidic residues" evidence="9">
    <location>
        <begin position="663"/>
        <end position="676"/>
    </location>
</feature>
<dbReference type="SUPFAM" id="SSF158702">
    <property type="entry name" value="Sec63 N-terminal domain-like"/>
    <property type="match status" value="1"/>
</dbReference>
<dbReference type="InterPro" id="IPR004179">
    <property type="entry name" value="Sec63-dom"/>
</dbReference>
<dbReference type="Gene3D" id="2.60.40.150">
    <property type="entry name" value="C2 domain"/>
    <property type="match status" value="1"/>
</dbReference>
<feature type="transmembrane region" description="Helical" evidence="10">
    <location>
        <begin position="12"/>
        <end position="33"/>
    </location>
</feature>
<evidence type="ECO:0000313" key="12">
    <source>
        <dbReference type="EMBL" id="PWZ01215.1"/>
    </source>
</evidence>
<keyword evidence="3 10" id="KW-0812">Transmembrane</keyword>
<keyword evidence="8" id="KW-0143">Chaperone</keyword>
<evidence type="ECO:0000256" key="9">
    <source>
        <dbReference type="SAM" id="MobiDB-lite"/>
    </source>
</evidence>
<dbReference type="Pfam" id="PF02889">
    <property type="entry name" value="Sec63"/>
    <property type="match status" value="1"/>
</dbReference>
<dbReference type="EMBL" id="KZ819191">
    <property type="protein sequence ID" value="PWZ01215.1"/>
    <property type="molecule type" value="Genomic_DNA"/>
</dbReference>
<dbReference type="Proteomes" id="UP000246740">
    <property type="component" value="Unassembled WGS sequence"/>
</dbReference>
<dbReference type="SUPFAM" id="SSF81296">
    <property type="entry name" value="E set domains"/>
    <property type="match status" value="1"/>
</dbReference>
<evidence type="ECO:0000256" key="8">
    <source>
        <dbReference type="ARBA" id="ARBA00023186"/>
    </source>
</evidence>
<feature type="compositionally biased region" description="Basic residues" evidence="9">
    <location>
        <begin position="681"/>
        <end position="691"/>
    </location>
</feature>
<keyword evidence="7 10" id="KW-0472">Membrane</keyword>
<dbReference type="GO" id="GO:0031207">
    <property type="term" value="C:Sec62/Sec63 complex"/>
    <property type="evidence" value="ECO:0007669"/>
    <property type="project" value="TreeGrafter"/>
</dbReference>
<evidence type="ECO:0000256" key="5">
    <source>
        <dbReference type="ARBA" id="ARBA00022927"/>
    </source>
</evidence>
<dbReference type="SUPFAM" id="SSF46565">
    <property type="entry name" value="Chaperone J-domain"/>
    <property type="match status" value="1"/>
</dbReference>
<feature type="region of interest" description="Disordered" evidence="9">
    <location>
        <begin position="627"/>
        <end position="711"/>
    </location>
</feature>
<dbReference type="GO" id="GO:0006620">
    <property type="term" value="P:post-translational protein targeting to endoplasmic reticulum membrane"/>
    <property type="evidence" value="ECO:0007669"/>
    <property type="project" value="TreeGrafter"/>
</dbReference>
<dbReference type="PROSITE" id="PS50076">
    <property type="entry name" value="DNAJ_2"/>
    <property type="match status" value="1"/>
</dbReference>
<evidence type="ECO:0000313" key="13">
    <source>
        <dbReference type="Proteomes" id="UP000246740"/>
    </source>
</evidence>
<dbReference type="PANTHER" id="PTHR24075:SF0">
    <property type="entry name" value="TRANSLOCATION PROTEIN SEC63 HOMOLOG"/>
    <property type="match status" value="1"/>
</dbReference>
<dbReference type="Pfam" id="PF00226">
    <property type="entry name" value="DnaJ"/>
    <property type="match status" value="1"/>
</dbReference>
<dbReference type="SMART" id="SM00271">
    <property type="entry name" value="DnaJ"/>
    <property type="match status" value="1"/>
</dbReference>
<protein>
    <recommendedName>
        <fullName evidence="11">J domain-containing protein</fullName>
    </recommendedName>
</protein>
<dbReference type="FunCoup" id="A0A317XSD6">
    <property type="interactions" value="506"/>
</dbReference>
<feature type="transmembrane region" description="Helical" evidence="10">
    <location>
        <begin position="70"/>
        <end position="88"/>
    </location>
</feature>
<dbReference type="SMART" id="SM00973">
    <property type="entry name" value="Sec63"/>
    <property type="match status" value="1"/>
</dbReference>
<sequence>MAEYKYDEEGGQFLTFVLTFLLLVLVPLTYSLLAPSSRTFASKKSSWDAPGQKIPLIKQAKKRSIANPQISAKLFFVLAGWGVVAYLFQTILNAAANSSHAIYDPFQILGIAASATEKEIKKHYKRLSVKFHPDKLVIGENQTKEEVESHYIELTKAYKALTDETIRKNFELYGHPDGKQEMSMGIALPRWVVESQNNIYVLGMYAIILGVGLPFLVARWWYGSRSKTKDGIINQTAQTYFQHLRDDTDTPRLFALLAISDEFTDNKLNAAGKDKDEAALNKLEADVRQRLSSFGPEWQLISSFRTPSVRKALVLLYAHTLRIDSDSKRLNRTKYQYASQAVQLLNGLMSIALAHNWLNQTVQIMDVIQCMVQAVPVQDLRASELLQLPSVTPEIVKKLSDSNSLAKLGVQGLAKIPDAERKRVITGAGVSQQEYDQLVKVVKSWPRLELVDAFFKVSGERLVTTGAIVQFVVKLRLLPPIKDGSLLRDGRRLNAPRMDDETSVRPDVDGDETDSKAAASSGKGGSEAAENKDGKTPLGYARAPYFWDERKPSWYVLIGDQKLDRVIVQPTKVSDIGSETIRTYSVQFQAPPQAGLYTFQAILKSDSFLGCDASRMVKLKVDEASALDEDDVEDDISEPDEDSLAGQMALMKGQKVKPARREDDDDEDDDDDDSDSDSDHHHGHHHGHHHHGSDDDDSDSDDNDDSDSDSD</sequence>
<evidence type="ECO:0000256" key="7">
    <source>
        <dbReference type="ARBA" id="ARBA00023136"/>
    </source>
</evidence>
<organism evidence="12 13">
    <name type="scientific">Testicularia cyperi</name>
    <dbReference type="NCBI Taxonomy" id="1882483"/>
    <lineage>
        <taxon>Eukaryota</taxon>
        <taxon>Fungi</taxon>
        <taxon>Dikarya</taxon>
        <taxon>Basidiomycota</taxon>
        <taxon>Ustilaginomycotina</taxon>
        <taxon>Ustilaginomycetes</taxon>
        <taxon>Ustilaginales</taxon>
        <taxon>Anthracoideaceae</taxon>
        <taxon>Testicularia</taxon>
    </lineage>
</organism>
<keyword evidence="5" id="KW-0653">Protein transport</keyword>
<feature type="compositionally biased region" description="Acidic residues" evidence="9">
    <location>
        <begin position="694"/>
        <end position="711"/>
    </location>
</feature>
<dbReference type="OrthoDB" id="1734229at2759"/>
<keyword evidence="2" id="KW-0813">Transport</keyword>
<keyword evidence="4" id="KW-0256">Endoplasmic reticulum</keyword>
<dbReference type="InParanoid" id="A0A317XSD6"/>